<evidence type="ECO:0000313" key="2">
    <source>
        <dbReference type="EMBL" id="WWX24848.1"/>
    </source>
</evidence>
<dbReference type="RefSeq" id="WP_338736969.1">
    <property type="nucleotide sequence ID" value="NZ_CP146612.1"/>
</dbReference>
<dbReference type="InterPro" id="IPR029063">
    <property type="entry name" value="SAM-dependent_MTases_sf"/>
</dbReference>
<organism evidence="2 3">
    <name type="scientific">Candidatus Dehalogenimonas loeffleri</name>
    <dbReference type="NCBI Taxonomy" id="3127115"/>
    <lineage>
        <taxon>Bacteria</taxon>
        <taxon>Bacillati</taxon>
        <taxon>Chloroflexota</taxon>
        <taxon>Dehalococcoidia</taxon>
        <taxon>Dehalococcoidales</taxon>
        <taxon>Dehalococcoidaceae</taxon>
        <taxon>Dehalogenimonas</taxon>
    </lineage>
</organism>
<evidence type="ECO:0000313" key="3">
    <source>
        <dbReference type="Proteomes" id="UP001375370"/>
    </source>
</evidence>
<name>A0ABZ2J1U2_9CHLR</name>
<dbReference type="PANTHER" id="PTHR43591:SF99">
    <property type="entry name" value="OS06G0646000 PROTEIN"/>
    <property type="match status" value="1"/>
</dbReference>
<reference evidence="2 3" key="1">
    <citation type="submission" date="2024-03" db="EMBL/GenBank/DDBJ databases">
        <title>A Dehalogenimonas Isolated from Estuarine Sediments Dihaloeliminates Chlorinated Alkanes.</title>
        <authorList>
            <person name="Yang Y."/>
            <person name="Wang H."/>
        </authorList>
    </citation>
    <scope>NUCLEOTIDE SEQUENCE [LARGE SCALE GENOMIC DNA]</scope>
    <source>
        <strain evidence="2 3">W</strain>
    </source>
</reference>
<dbReference type="InterPro" id="IPR013216">
    <property type="entry name" value="Methyltransf_11"/>
</dbReference>
<dbReference type="EMBL" id="CP146612">
    <property type="protein sequence ID" value="WWX24848.1"/>
    <property type="molecule type" value="Genomic_DNA"/>
</dbReference>
<dbReference type="Gene3D" id="3.40.50.150">
    <property type="entry name" value="Vaccinia Virus protein VP39"/>
    <property type="match status" value="1"/>
</dbReference>
<dbReference type="SUPFAM" id="SSF53335">
    <property type="entry name" value="S-adenosyl-L-methionine-dependent methyltransferases"/>
    <property type="match status" value="1"/>
</dbReference>
<dbReference type="Pfam" id="PF08241">
    <property type="entry name" value="Methyltransf_11"/>
    <property type="match status" value="1"/>
</dbReference>
<sequence length="191" mass="20829">MNQDNHFSVKMSGRLDNPDRIAELRIPELLAEVGCVEAGMVCVDLGAGTGTFTLPLAELAGPTGQVYAVDDSGELLDVIKGKHPPPNVTLIQADFTASGLASGMADFCLAAFVLHETKSPDKLLTEAYRLLKSGGRLLVMEWRAEFDSPGPPQHIRVSACRSARLFREAGFTEFNFLNWTSKHYYSTAEKP</sequence>
<keyword evidence="2" id="KW-0489">Methyltransferase</keyword>
<evidence type="ECO:0000259" key="1">
    <source>
        <dbReference type="Pfam" id="PF08241"/>
    </source>
</evidence>
<feature type="domain" description="Methyltransferase type 11" evidence="1">
    <location>
        <begin position="43"/>
        <end position="139"/>
    </location>
</feature>
<dbReference type="PANTHER" id="PTHR43591">
    <property type="entry name" value="METHYLTRANSFERASE"/>
    <property type="match status" value="1"/>
</dbReference>
<dbReference type="GO" id="GO:0008168">
    <property type="term" value="F:methyltransferase activity"/>
    <property type="evidence" value="ECO:0007669"/>
    <property type="project" value="UniProtKB-KW"/>
</dbReference>
<dbReference type="Proteomes" id="UP001375370">
    <property type="component" value="Chromosome"/>
</dbReference>
<keyword evidence="2" id="KW-0808">Transferase</keyword>
<dbReference type="GO" id="GO:0032259">
    <property type="term" value="P:methylation"/>
    <property type="evidence" value="ECO:0007669"/>
    <property type="project" value="UniProtKB-KW"/>
</dbReference>
<gene>
    <name evidence="2" type="ORF">V8247_06170</name>
</gene>
<proteinExistence type="predicted"/>
<dbReference type="CDD" id="cd02440">
    <property type="entry name" value="AdoMet_MTases"/>
    <property type="match status" value="1"/>
</dbReference>
<protein>
    <submittedName>
        <fullName evidence="2">Class I SAM-dependent methyltransferase</fullName>
    </submittedName>
</protein>
<keyword evidence="3" id="KW-1185">Reference proteome</keyword>
<accession>A0ABZ2J1U2</accession>